<dbReference type="Gene3D" id="2.60.120.650">
    <property type="entry name" value="Cupin"/>
    <property type="match status" value="1"/>
</dbReference>
<dbReference type="Pfam" id="PF02373">
    <property type="entry name" value="JmjC"/>
    <property type="match status" value="1"/>
</dbReference>
<feature type="domain" description="JmjC" evidence="4">
    <location>
        <begin position="95"/>
        <end position="254"/>
    </location>
</feature>
<dbReference type="Ensembl" id="ENSZLMT00000009075.1">
    <property type="protein sequence ID" value="ENSZLMP00000008834.1"/>
    <property type="gene ID" value="ENSZLMG00000006227.1"/>
</dbReference>
<dbReference type="SUPFAM" id="SSF51197">
    <property type="entry name" value="Clavaminate synthase-like"/>
    <property type="match status" value="1"/>
</dbReference>
<dbReference type="SMART" id="SM00558">
    <property type="entry name" value="JmjC"/>
    <property type="match status" value="1"/>
</dbReference>
<comment type="similarity">
    <text evidence="1">Belongs to the JMJD6 family.</text>
</comment>
<sequence length="278" mass="31946">MFPRVFHVFQSCFSRVVPCFPELLFQGLFHVFPSCFPRVVPCFPGLFCVFQSCFSRVVPCFPELFPRVVLCFPELLFQGCSMFSRAVFQGCSMFCRAFPGRAGYSTPVYFSSDWLNEFWDAAGGDDFRFVYMGPKGSWTPFHADVFRSYSWSANVCGRKRWLLFPPGQEELLRDPRGNLPFDLTAPQLREPGVCPRSRPIPAPLEILQGPGEIVFVPSGWHHQVHNLEDTISINHNWVNGCNVSVVWSFLQEELAAVQRELRQWSRPGEDWPLQCQVQ</sequence>
<dbReference type="InterPro" id="IPR003347">
    <property type="entry name" value="JmjC_dom"/>
</dbReference>
<dbReference type="GO" id="GO:0045905">
    <property type="term" value="P:positive regulation of translational termination"/>
    <property type="evidence" value="ECO:0007669"/>
    <property type="project" value="TreeGrafter"/>
</dbReference>
<dbReference type="GO" id="GO:0005634">
    <property type="term" value="C:nucleus"/>
    <property type="evidence" value="ECO:0007669"/>
    <property type="project" value="TreeGrafter"/>
</dbReference>
<dbReference type="Proteomes" id="UP000694401">
    <property type="component" value="Unassembled WGS sequence"/>
</dbReference>
<proteinExistence type="inferred from homology"/>
<evidence type="ECO:0000256" key="3">
    <source>
        <dbReference type="ARBA" id="ARBA00082904"/>
    </source>
</evidence>
<accession>A0A8D2P5X1</accession>
<reference evidence="5" key="1">
    <citation type="submission" date="2025-08" db="UniProtKB">
        <authorList>
            <consortium name="Ensembl"/>
        </authorList>
    </citation>
    <scope>IDENTIFICATION</scope>
</reference>
<dbReference type="GO" id="GO:0005737">
    <property type="term" value="C:cytoplasm"/>
    <property type="evidence" value="ECO:0007669"/>
    <property type="project" value="TreeGrafter"/>
</dbReference>
<dbReference type="GO" id="GO:0016706">
    <property type="term" value="F:2-oxoglutarate-dependent dioxygenase activity"/>
    <property type="evidence" value="ECO:0007669"/>
    <property type="project" value="TreeGrafter"/>
</dbReference>
<dbReference type="InterPro" id="IPR050910">
    <property type="entry name" value="JMJD6_ArgDemeth/LysHydrox"/>
</dbReference>
<comment type="catalytic activity">
    <reaction evidence="2">
        <text>L-lysyl-[protein] + 2-oxoglutarate + O2 = 4-hydroxy-L-lysyl-[protein] + succinate + CO2</text>
        <dbReference type="Rhea" id="RHEA:57156"/>
        <dbReference type="Rhea" id="RHEA-COMP:9752"/>
        <dbReference type="Rhea" id="RHEA-COMP:15084"/>
        <dbReference type="ChEBI" id="CHEBI:15379"/>
        <dbReference type="ChEBI" id="CHEBI:16526"/>
        <dbReference type="ChEBI" id="CHEBI:16810"/>
        <dbReference type="ChEBI" id="CHEBI:29969"/>
        <dbReference type="ChEBI" id="CHEBI:30031"/>
        <dbReference type="ChEBI" id="CHEBI:141495"/>
    </reaction>
</comment>
<keyword evidence="6" id="KW-1185">Reference proteome</keyword>
<dbReference type="GO" id="GO:0043565">
    <property type="term" value="F:sequence-specific DNA binding"/>
    <property type="evidence" value="ECO:0007669"/>
    <property type="project" value="TreeGrafter"/>
</dbReference>
<dbReference type="PROSITE" id="PS51184">
    <property type="entry name" value="JMJC"/>
    <property type="match status" value="1"/>
</dbReference>
<protein>
    <recommendedName>
        <fullName evidence="3">Jumonji domain-containing protein 4</fullName>
    </recommendedName>
</protein>
<evidence type="ECO:0000256" key="2">
    <source>
        <dbReference type="ARBA" id="ARBA00047762"/>
    </source>
</evidence>
<dbReference type="PANTHER" id="PTHR12480">
    <property type="entry name" value="ARGININE DEMETHYLASE AND LYSYL-HYDROXYLASE JMJD"/>
    <property type="match status" value="1"/>
</dbReference>
<evidence type="ECO:0000313" key="6">
    <source>
        <dbReference type="Proteomes" id="UP000694401"/>
    </source>
</evidence>
<evidence type="ECO:0000313" key="5">
    <source>
        <dbReference type="Ensembl" id="ENSZLMP00000008834.1"/>
    </source>
</evidence>
<dbReference type="PANTHER" id="PTHR12480:SF6">
    <property type="entry name" value="2-OXOGLUTARATE AND IRON-DEPENDENT OXYGENASE JMJD4"/>
    <property type="match status" value="1"/>
</dbReference>
<organism evidence="5 6">
    <name type="scientific">Zosterops lateralis melanops</name>
    <dbReference type="NCBI Taxonomy" id="1220523"/>
    <lineage>
        <taxon>Eukaryota</taxon>
        <taxon>Metazoa</taxon>
        <taxon>Chordata</taxon>
        <taxon>Craniata</taxon>
        <taxon>Vertebrata</taxon>
        <taxon>Euteleostomi</taxon>
        <taxon>Archelosauria</taxon>
        <taxon>Archosauria</taxon>
        <taxon>Dinosauria</taxon>
        <taxon>Saurischia</taxon>
        <taxon>Theropoda</taxon>
        <taxon>Coelurosauria</taxon>
        <taxon>Aves</taxon>
        <taxon>Neognathae</taxon>
        <taxon>Neoaves</taxon>
        <taxon>Telluraves</taxon>
        <taxon>Australaves</taxon>
        <taxon>Passeriformes</taxon>
        <taxon>Sylvioidea</taxon>
        <taxon>Zosteropidae</taxon>
        <taxon>Zosterops</taxon>
    </lineage>
</organism>
<dbReference type="AlphaFoldDB" id="A0A8D2P5X1"/>
<reference evidence="5" key="2">
    <citation type="submission" date="2025-09" db="UniProtKB">
        <authorList>
            <consortium name="Ensembl"/>
        </authorList>
    </citation>
    <scope>IDENTIFICATION</scope>
</reference>
<evidence type="ECO:0000256" key="1">
    <source>
        <dbReference type="ARBA" id="ARBA00038068"/>
    </source>
</evidence>
<evidence type="ECO:0000259" key="4">
    <source>
        <dbReference type="PROSITE" id="PS51184"/>
    </source>
</evidence>
<name>A0A8D2P5X1_ZOSLA</name>